<dbReference type="InterPro" id="IPR013325">
    <property type="entry name" value="RNA_pol_sigma_r2"/>
</dbReference>
<dbReference type="AlphaFoldDB" id="S0ESV4"/>
<dbReference type="Gene3D" id="1.10.10.10">
    <property type="entry name" value="Winged helix-like DNA-binding domain superfamily/Winged helix DNA-binding domain"/>
    <property type="match status" value="2"/>
</dbReference>
<proteinExistence type="inferred from homology"/>
<dbReference type="InterPro" id="IPR009042">
    <property type="entry name" value="RNA_pol_sigma70_r1_2"/>
</dbReference>
<keyword evidence="4 7" id="KW-0731">Sigma factor</keyword>
<dbReference type="InterPro" id="IPR050239">
    <property type="entry name" value="Sigma-70_RNA_pol_init_factors"/>
</dbReference>
<evidence type="ECO:0000256" key="5">
    <source>
        <dbReference type="ARBA" id="ARBA00023125"/>
    </source>
</evidence>
<dbReference type="EMBL" id="HF951689">
    <property type="protein sequence ID" value="CCW34466.1"/>
    <property type="molecule type" value="Genomic_DNA"/>
</dbReference>
<evidence type="ECO:0000259" key="9">
    <source>
        <dbReference type="PROSITE" id="PS00715"/>
    </source>
</evidence>
<dbReference type="InterPro" id="IPR007624">
    <property type="entry name" value="RNA_pol_sigma70_r3"/>
</dbReference>
<evidence type="ECO:0000259" key="10">
    <source>
        <dbReference type="PROSITE" id="PS00716"/>
    </source>
</evidence>
<dbReference type="GO" id="GO:0016987">
    <property type="term" value="F:sigma factor activity"/>
    <property type="evidence" value="ECO:0007669"/>
    <property type="project" value="UniProtKB-KW"/>
</dbReference>
<evidence type="ECO:0000313" key="11">
    <source>
        <dbReference type="EMBL" id="CCW34466.1"/>
    </source>
</evidence>
<comment type="function">
    <text evidence="7">Sigma factors are initiation factors that promote the attachment of RNA polymerase to specific initiation sites and are then released.</text>
</comment>
<feature type="domain" description="RNA polymerase sigma-70" evidence="10">
    <location>
        <begin position="361"/>
        <end position="387"/>
    </location>
</feature>
<sequence>MTGAAADTTYPSDDTTKTRKQRRRSLSLNGQQVCLASERKVKPTNTEAEMVPLPLQEDIQTLPCLQPGDLLPGVENAKPWPDPDDGDEGLFACDEEIASLPYPDTQLSDDVETFTPDDSVHAWLREIGKFPLLTVEEEIRLAQCILRARENKDDPELKRAAQQARDALTRANLRLVVSIAKRYHGRGMALSDLIQEGNIGLLRAIEKFDYRRGYKFSTYATWWIRQAITRAIADKGRTIRIPVHMVETINKLVRVSSQLLQENGREPTVEEIARAMNLSPEKVAEIIRIAPEPLSLETPIGEGEESCLADFVEDKEHSSLPEIASQNILREKLADALNMLEEREREVLIMRYGLEDGDPKTLEEVGRHFCLTRERIRQIELKALQKLRSPRYSRHIRTYLEWQ</sequence>
<dbReference type="KEGG" id="ccz:CCALI_00640"/>
<keyword evidence="6 7" id="KW-0804">Transcription</keyword>
<keyword evidence="5 7" id="KW-0238">DNA-binding</keyword>
<dbReference type="FunFam" id="1.10.601.10:FF:000001">
    <property type="entry name" value="RNA polymerase sigma factor SigA"/>
    <property type="match status" value="1"/>
</dbReference>
<dbReference type="InterPro" id="IPR000943">
    <property type="entry name" value="RNA_pol_sigma70"/>
</dbReference>
<dbReference type="InterPro" id="IPR013324">
    <property type="entry name" value="RNA_pol_sigma_r3/r4-like"/>
</dbReference>
<keyword evidence="12" id="KW-1185">Reference proteome</keyword>
<dbReference type="CDD" id="cd06171">
    <property type="entry name" value="Sigma70_r4"/>
    <property type="match status" value="1"/>
</dbReference>
<dbReference type="STRING" id="454171.CP488_00513"/>
<evidence type="ECO:0000256" key="1">
    <source>
        <dbReference type="ARBA" id="ARBA00007788"/>
    </source>
</evidence>
<dbReference type="NCBIfam" id="TIGR02937">
    <property type="entry name" value="sigma70-ECF"/>
    <property type="match status" value="1"/>
</dbReference>
<evidence type="ECO:0000256" key="3">
    <source>
        <dbReference type="ARBA" id="ARBA00023015"/>
    </source>
</evidence>
<dbReference type="eggNOG" id="COG0568">
    <property type="taxonomic scope" value="Bacteria"/>
</dbReference>
<name>S0ESV4_CHTCT</name>
<comment type="similarity">
    <text evidence="1 7">Belongs to the sigma-70 factor family.</text>
</comment>
<dbReference type="PATRIC" id="fig|1303518.3.peg.645"/>
<dbReference type="InterPro" id="IPR012760">
    <property type="entry name" value="RNA_pol_sigma_RpoD_C"/>
</dbReference>
<dbReference type="PROSITE" id="PS00716">
    <property type="entry name" value="SIGMA70_2"/>
    <property type="match status" value="1"/>
</dbReference>
<dbReference type="OrthoDB" id="9809557at2"/>
<dbReference type="Pfam" id="PF00140">
    <property type="entry name" value="Sigma70_r1_2"/>
    <property type="match status" value="1"/>
</dbReference>
<evidence type="ECO:0000313" key="12">
    <source>
        <dbReference type="Proteomes" id="UP000014227"/>
    </source>
</evidence>
<dbReference type="InterPro" id="IPR007630">
    <property type="entry name" value="RNA_pol_sigma70_r4"/>
</dbReference>
<evidence type="ECO:0000256" key="6">
    <source>
        <dbReference type="ARBA" id="ARBA00023163"/>
    </source>
</evidence>
<evidence type="ECO:0000256" key="4">
    <source>
        <dbReference type="ARBA" id="ARBA00023082"/>
    </source>
</evidence>
<dbReference type="HOGENOM" id="CLU_014793_3_5_0"/>
<dbReference type="InterPro" id="IPR007627">
    <property type="entry name" value="RNA_pol_sigma70_r2"/>
</dbReference>
<evidence type="ECO:0000256" key="8">
    <source>
        <dbReference type="SAM" id="MobiDB-lite"/>
    </source>
</evidence>
<evidence type="ECO:0000256" key="7">
    <source>
        <dbReference type="RuleBase" id="RU362124"/>
    </source>
</evidence>
<dbReference type="InterPro" id="IPR014284">
    <property type="entry name" value="RNA_pol_sigma-70_dom"/>
</dbReference>
<keyword evidence="2" id="KW-0963">Cytoplasm</keyword>
<evidence type="ECO:0000256" key="2">
    <source>
        <dbReference type="ARBA" id="ARBA00022490"/>
    </source>
</evidence>
<dbReference type="InParanoid" id="S0ESV4"/>
<dbReference type="Proteomes" id="UP000014227">
    <property type="component" value="Chromosome I"/>
</dbReference>
<dbReference type="PRINTS" id="PR00046">
    <property type="entry name" value="SIGMA70FCT"/>
</dbReference>
<dbReference type="Pfam" id="PF04545">
    <property type="entry name" value="Sigma70_r4"/>
    <property type="match status" value="1"/>
</dbReference>
<feature type="region of interest" description="Disordered" evidence="8">
    <location>
        <begin position="1"/>
        <end position="29"/>
    </location>
</feature>
<dbReference type="Gene3D" id="1.10.601.10">
    <property type="entry name" value="RNA Polymerase Primary Sigma Factor"/>
    <property type="match status" value="1"/>
</dbReference>
<feature type="domain" description="RNA polymerase sigma-70" evidence="9">
    <location>
        <begin position="192"/>
        <end position="205"/>
    </location>
</feature>
<dbReference type="GO" id="GO:0006352">
    <property type="term" value="P:DNA-templated transcription initiation"/>
    <property type="evidence" value="ECO:0007669"/>
    <property type="project" value="InterPro"/>
</dbReference>
<keyword evidence="3 7" id="KW-0805">Transcription regulation</keyword>
<dbReference type="FunCoup" id="S0ESV4">
    <property type="interactions" value="453"/>
</dbReference>
<dbReference type="InterPro" id="IPR036388">
    <property type="entry name" value="WH-like_DNA-bd_sf"/>
</dbReference>
<dbReference type="GO" id="GO:0003677">
    <property type="term" value="F:DNA binding"/>
    <property type="evidence" value="ECO:0007669"/>
    <property type="project" value="UniProtKB-KW"/>
</dbReference>
<dbReference type="Pfam" id="PF04539">
    <property type="entry name" value="Sigma70_r3"/>
    <property type="match status" value="1"/>
</dbReference>
<protein>
    <recommendedName>
        <fullName evidence="7">RNA polymerase sigma factor</fullName>
    </recommendedName>
</protein>
<dbReference type="SUPFAM" id="SSF88946">
    <property type="entry name" value="Sigma2 domain of RNA polymerase sigma factors"/>
    <property type="match status" value="1"/>
</dbReference>
<gene>
    <name evidence="11" type="ORF">CCALI_00640</name>
</gene>
<dbReference type="NCBIfam" id="TIGR02393">
    <property type="entry name" value="RpoD_Cterm"/>
    <property type="match status" value="1"/>
</dbReference>
<dbReference type="PANTHER" id="PTHR30603:SF60">
    <property type="entry name" value="RNA POLYMERASE SIGMA FACTOR RPOD"/>
    <property type="match status" value="1"/>
</dbReference>
<dbReference type="PANTHER" id="PTHR30603">
    <property type="entry name" value="RNA POLYMERASE SIGMA FACTOR RPO"/>
    <property type="match status" value="1"/>
</dbReference>
<organism evidence="11 12">
    <name type="scientific">Chthonomonas calidirosea (strain DSM 23976 / ICMP 18418 / T49)</name>
    <dbReference type="NCBI Taxonomy" id="1303518"/>
    <lineage>
        <taxon>Bacteria</taxon>
        <taxon>Bacillati</taxon>
        <taxon>Armatimonadota</taxon>
        <taxon>Chthonomonadia</taxon>
        <taxon>Chthonomonadales</taxon>
        <taxon>Chthonomonadaceae</taxon>
        <taxon>Chthonomonas</taxon>
    </lineage>
</organism>
<reference evidence="12" key="1">
    <citation type="submission" date="2013-03" db="EMBL/GenBank/DDBJ databases">
        <title>Genome sequence of Chthonomonas calidirosea, the first sequenced genome from the Armatimonadetes phylum (formally candidate division OP10).</title>
        <authorList>
            <person name="Lee K.C.Y."/>
            <person name="Morgan X.C."/>
            <person name="Dunfield P.F."/>
            <person name="Tamas I."/>
            <person name="Houghton K.M."/>
            <person name="Vyssotski M."/>
            <person name="Ryan J.L.J."/>
            <person name="Lagutin K."/>
            <person name="McDonald I.R."/>
            <person name="Stott M.B."/>
        </authorList>
    </citation>
    <scope>NUCLEOTIDE SEQUENCE [LARGE SCALE GENOMIC DNA]</scope>
    <source>
        <strain evidence="12">DSM 23976 / ICMP 18418 / T49</strain>
    </source>
</reference>
<dbReference type="PROSITE" id="PS00715">
    <property type="entry name" value="SIGMA70_1"/>
    <property type="match status" value="1"/>
</dbReference>
<dbReference type="SUPFAM" id="SSF88659">
    <property type="entry name" value="Sigma3 and sigma4 domains of RNA polymerase sigma factors"/>
    <property type="match status" value="2"/>
</dbReference>
<dbReference type="RefSeq" id="WP_016482028.1">
    <property type="nucleotide sequence ID" value="NC_021487.1"/>
</dbReference>
<accession>S0ESV4</accession>
<dbReference type="Pfam" id="PF04542">
    <property type="entry name" value="Sigma70_r2"/>
    <property type="match status" value="1"/>
</dbReference>